<dbReference type="EMBL" id="NDXW01000001">
    <property type="protein sequence ID" value="RDH45807.1"/>
    <property type="molecule type" value="Genomic_DNA"/>
</dbReference>
<dbReference type="AlphaFoldDB" id="A0A4P9VT00"/>
<gene>
    <name evidence="1" type="ORF">B9G39_21460</name>
</gene>
<evidence type="ECO:0000313" key="1">
    <source>
        <dbReference type="EMBL" id="RDH45807.1"/>
    </source>
</evidence>
<name>A0A4P9VT00_9GAMM</name>
<sequence>MLVVKKEPHPIDLTNPFDIYPTHFSPSSTLIFSAVFDQKKTVMIPQKELNELKNMIFYIQQYSTAALSYLSAI</sequence>
<protein>
    <submittedName>
        <fullName evidence="1">Uncharacterized protein</fullName>
    </submittedName>
</protein>
<accession>A0A4P9VT00</accession>
<dbReference type="Proteomes" id="UP000257039">
    <property type="component" value="Unassembled WGS sequence"/>
</dbReference>
<proteinExistence type="predicted"/>
<organism evidence="1 2">
    <name type="scientific">Zooshikella ganghwensis</name>
    <dbReference type="NCBI Taxonomy" id="202772"/>
    <lineage>
        <taxon>Bacteria</taxon>
        <taxon>Pseudomonadati</taxon>
        <taxon>Pseudomonadota</taxon>
        <taxon>Gammaproteobacteria</taxon>
        <taxon>Oceanospirillales</taxon>
        <taxon>Zooshikellaceae</taxon>
        <taxon>Zooshikella</taxon>
    </lineage>
</organism>
<comment type="caution">
    <text evidence="1">The sequence shown here is derived from an EMBL/GenBank/DDBJ whole genome shotgun (WGS) entry which is preliminary data.</text>
</comment>
<keyword evidence="2" id="KW-1185">Reference proteome</keyword>
<reference evidence="1 2" key="1">
    <citation type="submission" date="2017-04" db="EMBL/GenBank/DDBJ databases">
        <title>Draft genome sequence of Zooshikella ganghwensis VG4 isolated from Red Sea sediments.</title>
        <authorList>
            <person name="Rehman Z."/>
            <person name="Alam I."/>
            <person name="Kamau A."/>
            <person name="Bajic V."/>
            <person name="Leiknes T."/>
        </authorList>
    </citation>
    <scope>NUCLEOTIDE SEQUENCE [LARGE SCALE GENOMIC DNA]</scope>
    <source>
        <strain evidence="1 2">VG4</strain>
    </source>
</reference>
<evidence type="ECO:0000313" key="2">
    <source>
        <dbReference type="Proteomes" id="UP000257039"/>
    </source>
</evidence>
<dbReference type="RefSeq" id="WP_094788700.1">
    <property type="nucleotide sequence ID" value="NZ_NDXW01000001.1"/>
</dbReference>